<evidence type="ECO:0000256" key="6">
    <source>
        <dbReference type="ARBA" id="ARBA00022741"/>
    </source>
</evidence>
<evidence type="ECO:0000259" key="14">
    <source>
        <dbReference type="Pfam" id="PF03950"/>
    </source>
</evidence>
<dbReference type="SUPFAM" id="SSF50715">
    <property type="entry name" value="Ribosomal protein L25-like"/>
    <property type="match status" value="1"/>
</dbReference>
<dbReference type="InterPro" id="IPR020059">
    <property type="entry name" value="Glu/Gln-tRNA-synth_Ib_codon-bd"/>
</dbReference>
<evidence type="ECO:0000256" key="7">
    <source>
        <dbReference type="ARBA" id="ARBA00022840"/>
    </source>
</evidence>
<evidence type="ECO:0000313" key="16">
    <source>
        <dbReference type="EMBL" id="EZF49488.1"/>
    </source>
</evidence>
<dbReference type="HOGENOM" id="CLU_001882_1_2_1"/>
<feature type="domain" description="Glutamyl/glutaminyl-tRNA synthetase class Ib catalytic" evidence="13">
    <location>
        <begin position="202"/>
        <end position="506"/>
    </location>
</feature>
<evidence type="ECO:0000259" key="15">
    <source>
        <dbReference type="Pfam" id="PF20974"/>
    </source>
</evidence>
<dbReference type="FunFam" id="3.40.50.620:FF:000037">
    <property type="entry name" value="Glutamine--tRNA ligase cytoplasmic"/>
    <property type="match status" value="1"/>
</dbReference>
<dbReference type="EC" id="6.1.1.17" evidence="3"/>
<dbReference type="NCBIfam" id="TIGR00463">
    <property type="entry name" value="gltX_arch"/>
    <property type="match status" value="1"/>
</dbReference>
<proteinExistence type="inferred from homology"/>
<dbReference type="InterPro" id="IPR020058">
    <property type="entry name" value="Glu/Gln-tRNA-synth_Ib_cat-dom"/>
</dbReference>
<dbReference type="Gene3D" id="2.40.240.10">
    <property type="entry name" value="Ribosomal Protein L25, Chain P"/>
    <property type="match status" value="1"/>
</dbReference>
<dbReference type="CDD" id="cd10306">
    <property type="entry name" value="GST_C_GluRS_N"/>
    <property type="match status" value="1"/>
</dbReference>
<dbReference type="InterPro" id="IPR049437">
    <property type="entry name" value="tRNA-synt_1c_C2"/>
</dbReference>
<comment type="similarity">
    <text evidence="2">Belongs to the class-I aminoacyl-tRNA synthetase family. Glutamate--tRNA ligase type 2 subfamily.</text>
</comment>
<gene>
    <name evidence="16" type="ORF">H103_06882</name>
</gene>
<sequence>MASLAAACKANHALVLPGLLAAGYANQLDGGVPVSIAYNEDVGFVGLNKEPLKLITEDGELLYGDAIIHHLRNNFPSLQSGNKDQVSEWITRSLDLTALDLKFIKKPLNELESHLTLRSFIVGYSLTLADIVVWGSIRGNKVSFSTIKKRGGNILRWFSQIENENPWIHQIVLDLEAPFRKKRAAGSAAGASYEIGLNTENIVTRFPPEPSGYLHIGHAKAALRNDFFAHKQPGGTMICRFDDTNPSKENAEFQDSILHDLELLGITPDKVTYSSDYFDVMFDLCTKFISNGKAYADNTDKETMGHERRHGIASKCRDLSVDESLFHLLQMKSGSPEGQGWCIRAKISVDDLNKAMRDPVIYRCNPQPHHRTGNKWKLYPTYDFCAPVLDSIEGITYALRTNEYRDRNAQYSWIQQALGLREVTIWDFSRMNFVQTVLSKRKLALLVEKQVVWGWDDPRMPTIRGIRRRGMTIPALREFILKQGPSRNIINLDWTSIWAINKKFIDPIASRYTAIMRKDMVYSQVNGIGGFPLVKQKQKHPKYPELGLRNIVYSSKIFLDQDDALSFLPSEEITLMGWGNAIVRDIIRDPKTQLITNIALDIHLEGDFKKTDKKITWLSQDQGLVPAELVEFGHLITKDKLEKEDEIMSYVNWKSEVRSHAWIDAAAGELRANDTIQLKRKGYYRVDQGHSDGKPLILFSIPTGKLA</sequence>
<dbReference type="Pfam" id="PF20974">
    <property type="entry name" value="tRNA-synt_1c_C2"/>
    <property type="match status" value="1"/>
</dbReference>
<dbReference type="InterPro" id="IPR004526">
    <property type="entry name" value="Glu-tRNA-synth_arc/euk"/>
</dbReference>
<dbReference type="GO" id="GO:0017102">
    <property type="term" value="C:methionyl glutamyl tRNA synthetase complex"/>
    <property type="evidence" value="ECO:0007669"/>
    <property type="project" value="TreeGrafter"/>
</dbReference>
<dbReference type="SUPFAM" id="SSF52374">
    <property type="entry name" value="Nucleotidylyl transferase"/>
    <property type="match status" value="1"/>
</dbReference>
<dbReference type="SUPFAM" id="SSF47616">
    <property type="entry name" value="GST C-terminal domain-like"/>
    <property type="match status" value="1"/>
</dbReference>
<dbReference type="GO" id="GO:0005524">
    <property type="term" value="F:ATP binding"/>
    <property type="evidence" value="ECO:0007669"/>
    <property type="project" value="UniProtKB-KW"/>
</dbReference>
<protein>
    <recommendedName>
        <fullName evidence="3">glutamate--tRNA ligase</fullName>
        <ecNumber evidence="3">6.1.1.17</ecNumber>
    </recommendedName>
    <alternativeName>
        <fullName evidence="10">Glutamyl-tRNA synthetase</fullName>
    </alternativeName>
</protein>
<evidence type="ECO:0000256" key="10">
    <source>
        <dbReference type="ARBA" id="ARBA00030865"/>
    </source>
</evidence>
<comment type="subcellular location">
    <subcellularLocation>
        <location evidence="1">Cytoplasm</location>
    </subcellularLocation>
</comment>
<dbReference type="HAMAP" id="MF_02076">
    <property type="entry name" value="Glu_tRNA_synth_type2"/>
    <property type="match status" value="1"/>
</dbReference>
<dbReference type="EMBL" id="KK207901">
    <property type="protein sequence ID" value="EZF49488.1"/>
    <property type="molecule type" value="Genomic_DNA"/>
</dbReference>
<dbReference type="Pfam" id="PF00749">
    <property type="entry name" value="tRNA-synt_1c"/>
    <property type="match status" value="1"/>
</dbReference>
<dbReference type="InterPro" id="IPR050132">
    <property type="entry name" value="Gln/Glu-tRNA_Ligase"/>
</dbReference>
<dbReference type="GO" id="GO:0004818">
    <property type="term" value="F:glutamate-tRNA ligase activity"/>
    <property type="evidence" value="ECO:0007669"/>
    <property type="project" value="UniProtKB-EC"/>
</dbReference>
<feature type="domain" description="Glutamyl/glutaminyl-tRNA synthetase class Ib anti-codon binding" evidence="14">
    <location>
        <begin position="509"/>
        <end position="598"/>
    </location>
</feature>
<evidence type="ECO:0000256" key="5">
    <source>
        <dbReference type="ARBA" id="ARBA00022598"/>
    </source>
</evidence>
<dbReference type="Proteomes" id="UP000023758">
    <property type="component" value="Unassembled WGS sequence"/>
</dbReference>
<dbReference type="InterPro" id="IPR011035">
    <property type="entry name" value="Ribosomal_bL25/Gln-tRNA_synth"/>
</dbReference>
<dbReference type="InterPro" id="IPR000924">
    <property type="entry name" value="Glu/Gln-tRNA-synth"/>
</dbReference>
<evidence type="ECO:0000256" key="9">
    <source>
        <dbReference type="ARBA" id="ARBA00023146"/>
    </source>
</evidence>
<dbReference type="PRINTS" id="PR00987">
    <property type="entry name" value="TRNASYNTHGLU"/>
</dbReference>
<dbReference type="GO" id="GO:0005829">
    <property type="term" value="C:cytosol"/>
    <property type="evidence" value="ECO:0007669"/>
    <property type="project" value="TreeGrafter"/>
</dbReference>
<keyword evidence="7 12" id="KW-0067">ATP-binding</keyword>
<keyword evidence="9 12" id="KW-0030">Aminoacyl-tRNA synthetase</keyword>
<dbReference type="FunFam" id="1.10.1160.10:FF:000001">
    <property type="entry name" value="Glutamine--tRNA ligase"/>
    <property type="match status" value="1"/>
</dbReference>
<dbReference type="PANTHER" id="PTHR43097">
    <property type="entry name" value="GLUTAMINE-TRNA LIGASE"/>
    <property type="match status" value="1"/>
</dbReference>
<dbReference type="Gene3D" id="3.40.50.620">
    <property type="entry name" value="HUPs"/>
    <property type="match status" value="1"/>
</dbReference>
<dbReference type="PANTHER" id="PTHR43097:SF5">
    <property type="entry name" value="GLUTAMATE--TRNA LIGASE"/>
    <property type="match status" value="1"/>
</dbReference>
<reference evidence="16" key="1">
    <citation type="submission" date="2014-02" db="EMBL/GenBank/DDBJ databases">
        <title>The Genome Sequence of Trichophyton rubrum (morphotype fischeri) CBS 288.86.</title>
        <authorList>
            <consortium name="The Broad Institute Genomics Platform"/>
            <person name="Cuomo C.A."/>
            <person name="White T.C."/>
            <person name="Graser Y."/>
            <person name="Martinez-Rossi N."/>
            <person name="Heitman J."/>
            <person name="Young S.K."/>
            <person name="Zeng Q."/>
            <person name="Gargeya S."/>
            <person name="Abouelleil A."/>
            <person name="Alvarado L."/>
            <person name="Chapman S.B."/>
            <person name="Gainer-Dewar J."/>
            <person name="Goldberg J."/>
            <person name="Griggs A."/>
            <person name="Gujja S."/>
            <person name="Hansen M."/>
            <person name="Howarth C."/>
            <person name="Imamovic A."/>
            <person name="Larimer J."/>
            <person name="Martinez D."/>
            <person name="Murphy C."/>
            <person name="Pearson M.D."/>
            <person name="Persinoti G."/>
            <person name="Poon T."/>
            <person name="Priest M."/>
            <person name="Roberts A.D."/>
            <person name="Saif S."/>
            <person name="Shea T.D."/>
            <person name="Sykes S.N."/>
            <person name="Wortman J."/>
            <person name="Nusbaum C."/>
            <person name="Birren B."/>
        </authorList>
    </citation>
    <scope>NUCLEOTIDE SEQUENCE [LARGE SCALE GENOMIC DNA]</scope>
    <source>
        <strain evidence="16">CBS 288.86</strain>
    </source>
</reference>
<dbReference type="Gene3D" id="3.90.800.10">
    <property type="entry name" value="Glutamyl-tRNA Synthetase, Domain 3"/>
    <property type="match status" value="1"/>
</dbReference>
<dbReference type="GO" id="GO:0006424">
    <property type="term" value="P:glutamyl-tRNA aminoacylation"/>
    <property type="evidence" value="ECO:0007669"/>
    <property type="project" value="InterPro"/>
</dbReference>
<keyword evidence="4" id="KW-0963">Cytoplasm</keyword>
<dbReference type="AlphaFoldDB" id="A0A022VUS6"/>
<evidence type="ECO:0000256" key="8">
    <source>
        <dbReference type="ARBA" id="ARBA00022917"/>
    </source>
</evidence>
<dbReference type="Gene3D" id="1.20.1050.10">
    <property type="match status" value="1"/>
</dbReference>
<dbReference type="OrthoDB" id="10250478at2759"/>
<keyword evidence="8 12" id="KW-0648">Protein biosynthesis</keyword>
<evidence type="ECO:0000256" key="11">
    <source>
        <dbReference type="ARBA" id="ARBA00048351"/>
    </source>
</evidence>
<name>A0A022VUS6_TRIRU</name>
<accession>A0A022VUS6</accession>
<dbReference type="InterPro" id="IPR020061">
    <property type="entry name" value="Glu_tRNA_lig_a-bdl"/>
</dbReference>
<dbReference type="Gene3D" id="1.10.1160.10">
    <property type="entry name" value="Glutamyl-trna Synthetase, Domain 2"/>
    <property type="match status" value="1"/>
</dbReference>
<dbReference type="InterPro" id="IPR014729">
    <property type="entry name" value="Rossmann-like_a/b/a_fold"/>
</dbReference>
<dbReference type="InterPro" id="IPR020056">
    <property type="entry name" value="Rbsml_bL25/Gln-tRNA_synth_N"/>
</dbReference>
<dbReference type="Pfam" id="PF03950">
    <property type="entry name" value="tRNA-synt_1c_C"/>
    <property type="match status" value="1"/>
</dbReference>
<evidence type="ECO:0000256" key="3">
    <source>
        <dbReference type="ARBA" id="ARBA00012835"/>
    </source>
</evidence>
<evidence type="ECO:0000256" key="4">
    <source>
        <dbReference type="ARBA" id="ARBA00022490"/>
    </source>
</evidence>
<evidence type="ECO:0000256" key="2">
    <source>
        <dbReference type="ARBA" id="ARBA00008927"/>
    </source>
</evidence>
<feature type="domain" description="tRNA synthetases class I (E and Q) anti-codon binding" evidence="15">
    <location>
        <begin position="614"/>
        <end position="687"/>
    </location>
</feature>
<evidence type="ECO:0000256" key="1">
    <source>
        <dbReference type="ARBA" id="ARBA00004496"/>
    </source>
</evidence>
<keyword evidence="6 12" id="KW-0547">Nucleotide-binding</keyword>
<comment type="catalytic activity">
    <reaction evidence="11">
        <text>tRNA(Glu) + L-glutamate + ATP = L-glutamyl-tRNA(Glu) + AMP + diphosphate</text>
        <dbReference type="Rhea" id="RHEA:23540"/>
        <dbReference type="Rhea" id="RHEA-COMP:9663"/>
        <dbReference type="Rhea" id="RHEA-COMP:9680"/>
        <dbReference type="ChEBI" id="CHEBI:29985"/>
        <dbReference type="ChEBI" id="CHEBI:30616"/>
        <dbReference type="ChEBI" id="CHEBI:33019"/>
        <dbReference type="ChEBI" id="CHEBI:78442"/>
        <dbReference type="ChEBI" id="CHEBI:78520"/>
        <dbReference type="ChEBI" id="CHEBI:456215"/>
        <dbReference type="EC" id="6.1.1.17"/>
    </reaction>
</comment>
<dbReference type="PROSITE" id="PS00178">
    <property type="entry name" value="AA_TRNA_LIGASE_I"/>
    <property type="match status" value="1"/>
</dbReference>
<dbReference type="InterPro" id="IPR001412">
    <property type="entry name" value="aa-tRNA-synth_I_CS"/>
</dbReference>
<feature type="non-terminal residue" evidence="16">
    <location>
        <position position="1"/>
    </location>
</feature>
<keyword evidence="5 12" id="KW-0436">Ligase</keyword>
<organism evidence="16">
    <name type="scientific">Trichophyton rubrum CBS 288.86</name>
    <dbReference type="NCBI Taxonomy" id="1215330"/>
    <lineage>
        <taxon>Eukaryota</taxon>
        <taxon>Fungi</taxon>
        <taxon>Dikarya</taxon>
        <taxon>Ascomycota</taxon>
        <taxon>Pezizomycotina</taxon>
        <taxon>Eurotiomycetes</taxon>
        <taxon>Eurotiomycetidae</taxon>
        <taxon>Onygenales</taxon>
        <taxon>Arthrodermataceae</taxon>
        <taxon>Trichophyton</taxon>
    </lineage>
</organism>
<evidence type="ECO:0000259" key="13">
    <source>
        <dbReference type="Pfam" id="PF00749"/>
    </source>
</evidence>
<evidence type="ECO:0000256" key="12">
    <source>
        <dbReference type="RuleBase" id="RU363037"/>
    </source>
</evidence>
<dbReference type="FunFam" id="3.90.800.10:FF:000001">
    <property type="entry name" value="Glutamine--tRNA ligase"/>
    <property type="match status" value="1"/>
</dbReference>
<dbReference type="InterPro" id="IPR036282">
    <property type="entry name" value="Glutathione-S-Trfase_C_sf"/>
</dbReference>